<name>A6W791_KINRD</name>
<keyword evidence="3" id="KW-1185">Reference proteome</keyword>
<feature type="compositionally biased region" description="Polar residues" evidence="1">
    <location>
        <begin position="65"/>
        <end position="78"/>
    </location>
</feature>
<proteinExistence type="predicted"/>
<accession>A6W791</accession>
<dbReference type="EMBL" id="CP000750">
    <property type="protein sequence ID" value="ABS02680.1"/>
    <property type="molecule type" value="Genomic_DNA"/>
</dbReference>
<protein>
    <submittedName>
        <fullName evidence="2">Uncharacterized protein</fullName>
    </submittedName>
</protein>
<evidence type="ECO:0000313" key="3">
    <source>
        <dbReference type="Proteomes" id="UP000001116"/>
    </source>
</evidence>
<dbReference type="STRING" id="266940.Krad_1192"/>
<evidence type="ECO:0000313" key="2">
    <source>
        <dbReference type="EMBL" id="ABS02680.1"/>
    </source>
</evidence>
<gene>
    <name evidence="2" type="ordered locus">Krad_1192</name>
</gene>
<organism evidence="2 3">
    <name type="scientific">Kineococcus radiotolerans (strain ATCC BAA-149 / DSM 14245 / SRS30216)</name>
    <dbReference type="NCBI Taxonomy" id="266940"/>
    <lineage>
        <taxon>Bacteria</taxon>
        <taxon>Bacillati</taxon>
        <taxon>Actinomycetota</taxon>
        <taxon>Actinomycetes</taxon>
        <taxon>Kineosporiales</taxon>
        <taxon>Kineosporiaceae</taxon>
        <taxon>Kineococcus</taxon>
    </lineage>
</organism>
<sequence>MRTSPSESFERERTAHSWRPSRSTPTAIRTSSASGWAASARARAASSPAGVAARTSASASGGTRIRSTTRAAPSTPRGQASWASRSSRSETSGTPSCSTEVRWSGSARASSTTLAGSRHSRSGSRARASAVRTRANSRRGAPQPSAATWRSISATVRHRPEGPGTEDGEVCASELTARMVARRTR</sequence>
<dbReference type="KEGG" id="kra:Krad_1192"/>
<dbReference type="AlphaFoldDB" id="A6W791"/>
<evidence type="ECO:0000256" key="1">
    <source>
        <dbReference type="SAM" id="MobiDB-lite"/>
    </source>
</evidence>
<feature type="compositionally biased region" description="Polar residues" evidence="1">
    <location>
        <begin position="20"/>
        <end position="30"/>
    </location>
</feature>
<feature type="compositionally biased region" description="Low complexity" evidence="1">
    <location>
        <begin position="80"/>
        <end position="98"/>
    </location>
</feature>
<dbReference type="Proteomes" id="UP000001116">
    <property type="component" value="Chromosome"/>
</dbReference>
<feature type="compositionally biased region" description="Low complexity" evidence="1">
    <location>
        <begin position="31"/>
        <end position="64"/>
    </location>
</feature>
<feature type="compositionally biased region" description="Low complexity" evidence="1">
    <location>
        <begin position="125"/>
        <end position="134"/>
    </location>
</feature>
<feature type="compositionally biased region" description="Polar residues" evidence="1">
    <location>
        <begin position="145"/>
        <end position="154"/>
    </location>
</feature>
<dbReference type="HOGENOM" id="CLU_1459493_0_0_11"/>
<feature type="region of interest" description="Disordered" evidence="1">
    <location>
        <begin position="1"/>
        <end position="169"/>
    </location>
</feature>
<reference evidence="3" key="1">
    <citation type="journal article" date="2008" name="PLoS ONE">
        <title>Survival in nuclear waste, extreme resistance, and potential applications gleaned from the genome sequence of Kineococcus radiotolerans SRS30216.</title>
        <authorList>
            <person name="Bagwell C.E."/>
            <person name="Bhat S."/>
            <person name="Hawkins G.M."/>
            <person name="Smith B.W."/>
            <person name="Biswas T."/>
            <person name="Hoover T.R."/>
            <person name="Saunders E."/>
            <person name="Han C.S."/>
            <person name="Tsodikov O.V."/>
            <person name="Shimkets L.J."/>
        </authorList>
    </citation>
    <scope>NUCLEOTIDE SEQUENCE [LARGE SCALE GENOMIC DNA]</scope>
    <source>
        <strain evidence="3">ATCC BAA-149 / DSM 14245 / SRS30216</strain>
    </source>
</reference>